<accession>A0A9P9WG25</accession>
<dbReference type="EMBL" id="JAFIMR010000029">
    <property type="protein sequence ID" value="KAI1861551.1"/>
    <property type="molecule type" value="Genomic_DNA"/>
</dbReference>
<keyword evidence="5" id="KW-1185">Reference proteome</keyword>
<proteinExistence type="inferred from homology"/>
<organism evidence="4 5">
    <name type="scientific">Neoarthrinium moseri</name>
    <dbReference type="NCBI Taxonomy" id="1658444"/>
    <lineage>
        <taxon>Eukaryota</taxon>
        <taxon>Fungi</taxon>
        <taxon>Dikarya</taxon>
        <taxon>Ascomycota</taxon>
        <taxon>Pezizomycotina</taxon>
        <taxon>Sordariomycetes</taxon>
        <taxon>Xylariomycetidae</taxon>
        <taxon>Amphisphaeriales</taxon>
        <taxon>Apiosporaceae</taxon>
        <taxon>Neoarthrinium</taxon>
    </lineage>
</organism>
<sequence>MAKALAGAGAKKVYILGRRQAPLEAAATTHPAISPLVCDVTSKQSLQAAADVVAKDSGYVNLVIVNSGVYGPPQGFDPQMNIDELRRRLFDNVAMEDFTGVLHINITGAYFTMLAFLGLLDAGNQTALKGGFGAPLTAESTVPSVQSQVVFVGSVGSFSRERSAPPGYAGSKAAIAQLAQQAATNLAPYQIRVNTIAPGWFPSEMASPIMDTRDPESEAVDHPAFMPARRFGTQEEMAGSILYLASRAGAYCNGFVLLNDGGRLCVVPSTY</sequence>
<dbReference type="Pfam" id="PF13561">
    <property type="entry name" value="adh_short_C2"/>
    <property type="match status" value="1"/>
</dbReference>
<evidence type="ECO:0000256" key="2">
    <source>
        <dbReference type="ARBA" id="ARBA00022857"/>
    </source>
</evidence>
<dbReference type="InterPro" id="IPR036291">
    <property type="entry name" value="NAD(P)-bd_dom_sf"/>
</dbReference>
<keyword evidence="2" id="KW-0521">NADP</keyword>
<evidence type="ECO:0000313" key="5">
    <source>
        <dbReference type="Proteomes" id="UP000829685"/>
    </source>
</evidence>
<gene>
    <name evidence="4" type="ORF">JX265_009518</name>
</gene>
<evidence type="ECO:0000256" key="3">
    <source>
        <dbReference type="ARBA" id="ARBA00023002"/>
    </source>
</evidence>
<dbReference type="InterPro" id="IPR002347">
    <property type="entry name" value="SDR_fam"/>
</dbReference>
<evidence type="ECO:0000313" key="4">
    <source>
        <dbReference type="EMBL" id="KAI1861551.1"/>
    </source>
</evidence>
<dbReference type="AlphaFoldDB" id="A0A9P9WG25"/>
<name>A0A9P9WG25_9PEZI</name>
<keyword evidence="3" id="KW-0560">Oxidoreductase</keyword>
<dbReference type="GO" id="GO:0016491">
    <property type="term" value="F:oxidoreductase activity"/>
    <property type="evidence" value="ECO:0007669"/>
    <property type="project" value="UniProtKB-KW"/>
</dbReference>
<dbReference type="CDD" id="cd05233">
    <property type="entry name" value="SDR_c"/>
    <property type="match status" value="1"/>
</dbReference>
<dbReference type="Gene3D" id="3.40.50.720">
    <property type="entry name" value="NAD(P)-binding Rossmann-like Domain"/>
    <property type="match status" value="1"/>
</dbReference>
<reference evidence="4" key="1">
    <citation type="submission" date="2021-03" db="EMBL/GenBank/DDBJ databases">
        <title>Revisited historic fungal species revealed as producer of novel bioactive compounds through whole genome sequencing and comparative genomics.</title>
        <authorList>
            <person name="Vignolle G.A."/>
            <person name="Hochenegger N."/>
            <person name="Mach R.L."/>
            <person name="Mach-Aigner A.R."/>
            <person name="Javad Rahimi M."/>
            <person name="Salim K.A."/>
            <person name="Chan C.M."/>
            <person name="Lim L.B.L."/>
            <person name="Cai F."/>
            <person name="Druzhinina I.S."/>
            <person name="U'Ren J.M."/>
            <person name="Derntl C."/>
        </authorList>
    </citation>
    <scope>NUCLEOTIDE SEQUENCE</scope>
    <source>
        <strain evidence="4">TUCIM 5799</strain>
    </source>
</reference>
<dbReference type="Proteomes" id="UP000829685">
    <property type="component" value="Unassembled WGS sequence"/>
</dbReference>
<protein>
    <submittedName>
        <fullName evidence="4">Uncharacterized protein</fullName>
    </submittedName>
</protein>
<dbReference type="InterPro" id="IPR052178">
    <property type="entry name" value="Sec_Metab_Biosynth_SDR"/>
</dbReference>
<comment type="similarity">
    <text evidence="1">Belongs to the short-chain dehydrogenases/reductases (SDR) family.</text>
</comment>
<comment type="caution">
    <text evidence="4">The sequence shown here is derived from an EMBL/GenBank/DDBJ whole genome shotgun (WGS) entry which is preliminary data.</text>
</comment>
<dbReference type="PANTHER" id="PTHR43618:SF18">
    <property type="entry name" value="SHORT CHAIN DEHYDROGENASE_REDUCTASE FAMILY (AFU_ORTHOLOGUE AFUA_5G12480)"/>
    <property type="match status" value="1"/>
</dbReference>
<dbReference type="SUPFAM" id="SSF51735">
    <property type="entry name" value="NAD(P)-binding Rossmann-fold domains"/>
    <property type="match status" value="1"/>
</dbReference>
<evidence type="ECO:0000256" key="1">
    <source>
        <dbReference type="ARBA" id="ARBA00006484"/>
    </source>
</evidence>
<dbReference type="PANTHER" id="PTHR43618">
    <property type="entry name" value="7-ALPHA-HYDROXYSTEROID DEHYDROGENASE"/>
    <property type="match status" value="1"/>
</dbReference>
<dbReference type="PRINTS" id="PR00081">
    <property type="entry name" value="GDHRDH"/>
</dbReference>